<dbReference type="AlphaFoldDB" id="A0A067T7M8"/>
<accession>A0A067T7M8</accession>
<dbReference type="OrthoDB" id="674604at2759"/>
<protein>
    <submittedName>
        <fullName evidence="4">Uncharacterized protein</fullName>
    </submittedName>
</protein>
<reference evidence="5" key="1">
    <citation type="journal article" date="2014" name="Proc. Natl. Acad. Sci. U.S.A.">
        <title>Extensive sampling of basidiomycete genomes demonstrates inadequacy of the white-rot/brown-rot paradigm for wood decay fungi.</title>
        <authorList>
            <person name="Riley R."/>
            <person name="Salamov A.A."/>
            <person name="Brown D.W."/>
            <person name="Nagy L.G."/>
            <person name="Floudas D."/>
            <person name="Held B.W."/>
            <person name="Levasseur A."/>
            <person name="Lombard V."/>
            <person name="Morin E."/>
            <person name="Otillar R."/>
            <person name="Lindquist E.A."/>
            <person name="Sun H."/>
            <person name="LaButti K.M."/>
            <person name="Schmutz J."/>
            <person name="Jabbour D."/>
            <person name="Luo H."/>
            <person name="Baker S.E."/>
            <person name="Pisabarro A.G."/>
            <person name="Walton J.D."/>
            <person name="Blanchette R.A."/>
            <person name="Henrissat B."/>
            <person name="Martin F."/>
            <person name="Cullen D."/>
            <person name="Hibbett D.S."/>
            <person name="Grigoriev I.V."/>
        </authorList>
    </citation>
    <scope>NUCLEOTIDE SEQUENCE [LARGE SCALE GENOMIC DNA]</scope>
    <source>
        <strain evidence="5">CBS 339.88</strain>
    </source>
</reference>
<evidence type="ECO:0000259" key="2">
    <source>
        <dbReference type="Pfam" id="PF06985"/>
    </source>
</evidence>
<evidence type="ECO:0000256" key="1">
    <source>
        <dbReference type="SAM" id="MobiDB-lite"/>
    </source>
</evidence>
<dbReference type="PANTHER" id="PTHR10622:SF10">
    <property type="entry name" value="HET DOMAIN-CONTAINING PROTEIN"/>
    <property type="match status" value="1"/>
</dbReference>
<feature type="compositionally biased region" description="Basic and acidic residues" evidence="1">
    <location>
        <begin position="759"/>
        <end position="777"/>
    </location>
</feature>
<keyword evidence="5" id="KW-1185">Reference proteome</keyword>
<feature type="region of interest" description="Disordered" evidence="1">
    <location>
        <begin position="742"/>
        <end position="777"/>
    </location>
</feature>
<organism evidence="4 5">
    <name type="scientific">Galerina marginata (strain CBS 339.88)</name>
    <dbReference type="NCBI Taxonomy" id="685588"/>
    <lineage>
        <taxon>Eukaryota</taxon>
        <taxon>Fungi</taxon>
        <taxon>Dikarya</taxon>
        <taxon>Basidiomycota</taxon>
        <taxon>Agaricomycotina</taxon>
        <taxon>Agaricomycetes</taxon>
        <taxon>Agaricomycetidae</taxon>
        <taxon>Agaricales</taxon>
        <taxon>Agaricineae</taxon>
        <taxon>Strophariaceae</taxon>
        <taxon>Galerina</taxon>
    </lineage>
</organism>
<dbReference type="PANTHER" id="PTHR10622">
    <property type="entry name" value="HET DOMAIN-CONTAINING PROTEIN"/>
    <property type="match status" value="1"/>
</dbReference>
<feature type="domain" description="Heterokaryon incompatibility" evidence="2">
    <location>
        <begin position="23"/>
        <end position="110"/>
    </location>
</feature>
<evidence type="ECO:0000259" key="3">
    <source>
        <dbReference type="Pfam" id="PF26640"/>
    </source>
</evidence>
<sequence length="777" mass="86972">MHLLNVHTFKLEHFSDSKRRPDYAILSHTWGDDEVSFLDLPAPAARSMAGYAKVKKCCEQGIQDGFEYVWIDTCCIDKASSSELSEAVNSMYQWYENARVCYVFLSDVKTSIQGDSTDLEESGFSKSRWFTRGWTLQELLAPKSIVFFSRDWVEIGTKQTLREELSKVTGIPSEVLLFLQPLDEINISQRMSWAATRETTREEDAAYCLMGIFSVNMPTLYGEGQNSFVRLQYEIMRQSEDHSLFAWTTPSLRQQQKGDDRHWMDPDGNTLLENSDNDTSESGLLAISPKAFQYGQEVRQLKSTSGAKMPYSMTNKGLHIRLPIHMVQATNLGYGKVYLAVLNCEIIDARGPLGIYLKKSEAGQYTRIFTTVLRTSVIDVDLEPTELYVKEIYSSASEGSHLNHEYKIHLFPSPSIKHSYTVLDVYESASSQWLLPTRTFKVNPPQFNHNIGIAAVRIGFGEEHAVEAILILGVNNPKEHPGLWCTIHPSYESAGARDLGGFCAANPKPMGQLSLDRIAEQFPNGHIISAAIHSAPRDVESLSQSYRIILKNLTSNSFLGLGQQHPQAGHLGPSPVPPLPRLTVHLDSEMDPRIQQGGSWGKCWSVLTHSDNSSMILLWSPTPKHTSATLFLRVGSSCAYAVVLRATNDTFSVEGLNGAEQRQSPVSQNMRLGEGRTLHMTLRPKMLVGEVGHQMWMVIEGTKSKSASSQSTNPRIEIVSVAMSRKLLEGLRVRPRPLNYFSKVSDAGESEPPISLPTKLRETGKYSKNDRVKSSRW</sequence>
<dbReference type="EMBL" id="KL142382">
    <property type="protein sequence ID" value="KDR74963.1"/>
    <property type="molecule type" value="Genomic_DNA"/>
</dbReference>
<dbReference type="InterPro" id="IPR058525">
    <property type="entry name" value="DUF8212"/>
</dbReference>
<proteinExistence type="predicted"/>
<dbReference type="InterPro" id="IPR010730">
    <property type="entry name" value="HET"/>
</dbReference>
<dbReference type="STRING" id="685588.A0A067T7M8"/>
<dbReference type="Pfam" id="PF06985">
    <property type="entry name" value="HET"/>
    <property type="match status" value="1"/>
</dbReference>
<evidence type="ECO:0000313" key="4">
    <source>
        <dbReference type="EMBL" id="KDR74963.1"/>
    </source>
</evidence>
<evidence type="ECO:0000313" key="5">
    <source>
        <dbReference type="Proteomes" id="UP000027222"/>
    </source>
</evidence>
<gene>
    <name evidence="4" type="ORF">GALMADRAFT_249933</name>
</gene>
<dbReference type="Pfam" id="PF26640">
    <property type="entry name" value="DUF8212"/>
    <property type="match status" value="1"/>
</dbReference>
<feature type="domain" description="DUF8212" evidence="3">
    <location>
        <begin position="227"/>
        <end position="351"/>
    </location>
</feature>
<name>A0A067T7M8_GALM3</name>
<dbReference type="Proteomes" id="UP000027222">
    <property type="component" value="Unassembled WGS sequence"/>
</dbReference>
<dbReference type="HOGENOM" id="CLU_000288_138_3_1"/>